<reference evidence="2 3" key="1">
    <citation type="submission" date="2022-10" db="EMBL/GenBank/DDBJ databases">
        <title>Defluviimonas sp. nov., isolated from ocean surface sediments.</title>
        <authorList>
            <person name="He W."/>
            <person name="Wang L."/>
            <person name="Zhang D.-F."/>
        </authorList>
    </citation>
    <scope>NUCLEOTIDE SEQUENCE [LARGE SCALE GENOMIC DNA]</scope>
    <source>
        <strain evidence="2 3">WL0024</strain>
    </source>
</reference>
<feature type="chain" id="PRO_5045131494" description="Cation transport ATPase" evidence="1">
    <location>
        <begin position="25"/>
        <end position="219"/>
    </location>
</feature>
<dbReference type="EMBL" id="JAOVQO010000008">
    <property type="protein sequence ID" value="MCU9848293.1"/>
    <property type="molecule type" value="Genomic_DNA"/>
</dbReference>
<feature type="signal peptide" evidence="1">
    <location>
        <begin position="1"/>
        <end position="24"/>
    </location>
</feature>
<dbReference type="RefSeq" id="WP_263335475.1">
    <property type="nucleotide sequence ID" value="NZ_JAOVQO010000008.1"/>
</dbReference>
<sequence length="219" mass="21975">MSTWTSKTRAAVALAAGLGLAACAASGFGGASRAIIVAGGEVTVTGPSGYCIDRSVSRDGAEGAFVLLGSCAAISGSRTAAQPVRPAVLTASVLPGAPLSAPMAESFEGLAAFFRSAPGRAALSRSGKAETVTVEEVAAAGDVLYLRLSDASASDGRAVEPEYWRAILALKGRIVTLSALGLQDRPLTAAEKRRALEGFVAQMKAVNPVPAATATEPAS</sequence>
<evidence type="ECO:0000313" key="3">
    <source>
        <dbReference type="Proteomes" id="UP001209535"/>
    </source>
</evidence>
<keyword evidence="3" id="KW-1185">Reference proteome</keyword>
<organism evidence="2 3">
    <name type="scientific">Albidovulum salinarum</name>
    <dbReference type="NCBI Taxonomy" id="2984153"/>
    <lineage>
        <taxon>Bacteria</taxon>
        <taxon>Pseudomonadati</taxon>
        <taxon>Pseudomonadota</taxon>
        <taxon>Alphaproteobacteria</taxon>
        <taxon>Rhodobacterales</taxon>
        <taxon>Paracoccaceae</taxon>
        <taxon>Albidovulum</taxon>
    </lineage>
</organism>
<keyword evidence="1" id="KW-0732">Signal</keyword>
<dbReference type="Proteomes" id="UP001209535">
    <property type="component" value="Unassembled WGS sequence"/>
</dbReference>
<protein>
    <recommendedName>
        <fullName evidence="4">Cation transport ATPase</fullName>
    </recommendedName>
</protein>
<accession>A0ABT2X2V4</accession>
<evidence type="ECO:0000313" key="2">
    <source>
        <dbReference type="EMBL" id="MCU9848293.1"/>
    </source>
</evidence>
<evidence type="ECO:0000256" key="1">
    <source>
        <dbReference type="SAM" id="SignalP"/>
    </source>
</evidence>
<proteinExistence type="predicted"/>
<evidence type="ECO:0008006" key="4">
    <source>
        <dbReference type="Google" id="ProtNLM"/>
    </source>
</evidence>
<comment type="caution">
    <text evidence="2">The sequence shown here is derived from an EMBL/GenBank/DDBJ whole genome shotgun (WGS) entry which is preliminary data.</text>
</comment>
<dbReference type="PROSITE" id="PS51257">
    <property type="entry name" value="PROKAR_LIPOPROTEIN"/>
    <property type="match status" value="1"/>
</dbReference>
<name>A0ABT2X2V4_9RHOB</name>
<gene>
    <name evidence="2" type="ORF">OEZ60_09760</name>
</gene>